<evidence type="ECO:0000259" key="1">
    <source>
        <dbReference type="Pfam" id="PF14394"/>
    </source>
</evidence>
<dbReference type="NCBIfam" id="TIGR02147">
    <property type="entry name" value="Fsuc_second"/>
    <property type="match status" value="1"/>
</dbReference>
<evidence type="ECO:0000313" key="2">
    <source>
        <dbReference type="EMBL" id="SUQ24079.1"/>
    </source>
</evidence>
<gene>
    <name evidence="2" type="ORF">SAMN05661053_1470</name>
</gene>
<accession>A0A380S4F5</accession>
<dbReference type="EMBL" id="UHJL01000002">
    <property type="protein sequence ID" value="SUQ24079.1"/>
    <property type="molecule type" value="Genomic_DNA"/>
</dbReference>
<reference evidence="2 3" key="1">
    <citation type="submission" date="2017-08" db="EMBL/GenBank/DDBJ databases">
        <authorList>
            <person name="de Groot N.N."/>
        </authorList>
    </citation>
    <scope>NUCLEOTIDE SEQUENCE [LARGE SCALE GENOMIC DNA]</scope>
    <source>
        <strain evidence="2 3">HM2</strain>
    </source>
</reference>
<dbReference type="RefSeq" id="WP_109572667.1">
    <property type="nucleotide sequence ID" value="NZ_UHJL01000002.1"/>
</dbReference>
<dbReference type="Proteomes" id="UP000255423">
    <property type="component" value="Unassembled WGS sequence"/>
</dbReference>
<dbReference type="AlphaFoldDB" id="A0A380S4F5"/>
<proteinExistence type="predicted"/>
<dbReference type="Pfam" id="PF14394">
    <property type="entry name" value="DUF4423"/>
    <property type="match status" value="1"/>
</dbReference>
<protein>
    <submittedName>
        <fullName evidence="2">TIGR02147 family protein</fullName>
    </submittedName>
</protein>
<sequence length="277" mass="31633">MKPIVEYQDYHAFLSDYYEERKRTSAFSWREFAKIAGFVSPSYLKMVCEGRTKLSKVTMGRVAQAIGLVGYEVEYFETMVLFGNAKNDEQKKKFLEQMHSISLAHKVRIVDKDAFEYYDTWKNPVVRELAPLMPGAMPGDIAKACAQDVSALDVRKSLSFLERAGFLKQVRENVYEQTEKSVEGSREGLPLAIRSMHRAMGNLAVDSLNRFTPDVRNVTGITMGVNREAYEKIVAVLDECRKKITEIANECSDITQVYRLNLQLFPLSKEIVKKEEA</sequence>
<dbReference type="InterPro" id="IPR011873">
    <property type="entry name" value="CHP02147"/>
</dbReference>
<dbReference type="InterPro" id="IPR025537">
    <property type="entry name" value="DUF4423"/>
</dbReference>
<evidence type="ECO:0000313" key="3">
    <source>
        <dbReference type="Proteomes" id="UP000255423"/>
    </source>
</evidence>
<feature type="domain" description="DUF4423" evidence="1">
    <location>
        <begin position="105"/>
        <end position="267"/>
    </location>
</feature>
<organism evidence="2 3">
    <name type="scientific">Fibrobacter succinogenes</name>
    <name type="common">Bacteroides succinogenes</name>
    <dbReference type="NCBI Taxonomy" id="833"/>
    <lineage>
        <taxon>Bacteria</taxon>
        <taxon>Pseudomonadati</taxon>
        <taxon>Fibrobacterota</taxon>
        <taxon>Fibrobacteria</taxon>
        <taxon>Fibrobacterales</taxon>
        <taxon>Fibrobacteraceae</taxon>
        <taxon>Fibrobacter</taxon>
    </lineage>
</organism>
<name>A0A380S4F5_FIBSU</name>